<name>A0ABQ5HK96_9ASTR</name>
<feature type="compositionally biased region" description="Basic residues" evidence="2">
    <location>
        <begin position="1"/>
        <end position="12"/>
    </location>
</feature>
<evidence type="ECO:0008006" key="5">
    <source>
        <dbReference type="Google" id="ProtNLM"/>
    </source>
</evidence>
<evidence type="ECO:0000256" key="2">
    <source>
        <dbReference type="SAM" id="MobiDB-lite"/>
    </source>
</evidence>
<reference evidence="3" key="2">
    <citation type="submission" date="2022-01" db="EMBL/GenBank/DDBJ databases">
        <authorList>
            <person name="Yamashiro T."/>
            <person name="Shiraishi A."/>
            <person name="Satake H."/>
            <person name="Nakayama K."/>
        </authorList>
    </citation>
    <scope>NUCLEOTIDE SEQUENCE</scope>
</reference>
<feature type="compositionally biased region" description="Low complexity" evidence="2">
    <location>
        <begin position="13"/>
        <end position="22"/>
    </location>
</feature>
<keyword evidence="1" id="KW-0175">Coiled coil</keyword>
<accession>A0ABQ5HK96</accession>
<gene>
    <name evidence="3" type="ORF">Tco_1070055</name>
</gene>
<protein>
    <recommendedName>
        <fullName evidence="5">No apical meristem-associated C-terminal domain-containing protein</fullName>
    </recommendedName>
</protein>
<sequence length="128" mass="15151">MGRDRAKAKKKAAGSSRGGSSSFVDLVADKFFNMKQIKWGKKDEQQQSYIEFKNRELSIREAEAREIAQLKREKLEIQRRTLELAEKEKLDRDILFYTSLIDPTLPPIQQHKLLEMKMEIKERYNLDY</sequence>
<organism evidence="3 4">
    <name type="scientific">Tanacetum coccineum</name>
    <dbReference type="NCBI Taxonomy" id="301880"/>
    <lineage>
        <taxon>Eukaryota</taxon>
        <taxon>Viridiplantae</taxon>
        <taxon>Streptophyta</taxon>
        <taxon>Embryophyta</taxon>
        <taxon>Tracheophyta</taxon>
        <taxon>Spermatophyta</taxon>
        <taxon>Magnoliopsida</taxon>
        <taxon>eudicotyledons</taxon>
        <taxon>Gunneridae</taxon>
        <taxon>Pentapetalae</taxon>
        <taxon>asterids</taxon>
        <taxon>campanulids</taxon>
        <taxon>Asterales</taxon>
        <taxon>Asteraceae</taxon>
        <taxon>Asteroideae</taxon>
        <taxon>Anthemideae</taxon>
        <taxon>Anthemidinae</taxon>
        <taxon>Tanacetum</taxon>
    </lineage>
</organism>
<keyword evidence="4" id="KW-1185">Reference proteome</keyword>
<reference evidence="3" key="1">
    <citation type="journal article" date="2022" name="Int. J. Mol. Sci.">
        <title>Draft Genome of Tanacetum Coccineum: Genomic Comparison of Closely Related Tanacetum-Family Plants.</title>
        <authorList>
            <person name="Yamashiro T."/>
            <person name="Shiraishi A."/>
            <person name="Nakayama K."/>
            <person name="Satake H."/>
        </authorList>
    </citation>
    <scope>NUCLEOTIDE SEQUENCE</scope>
</reference>
<comment type="caution">
    <text evidence="3">The sequence shown here is derived from an EMBL/GenBank/DDBJ whole genome shotgun (WGS) entry which is preliminary data.</text>
</comment>
<proteinExistence type="predicted"/>
<evidence type="ECO:0000313" key="4">
    <source>
        <dbReference type="Proteomes" id="UP001151760"/>
    </source>
</evidence>
<dbReference type="EMBL" id="BQNB010019722">
    <property type="protein sequence ID" value="GJT88338.1"/>
    <property type="molecule type" value="Genomic_DNA"/>
</dbReference>
<feature type="coiled-coil region" evidence="1">
    <location>
        <begin position="60"/>
        <end position="88"/>
    </location>
</feature>
<dbReference type="Proteomes" id="UP001151760">
    <property type="component" value="Unassembled WGS sequence"/>
</dbReference>
<feature type="region of interest" description="Disordered" evidence="2">
    <location>
        <begin position="1"/>
        <end position="22"/>
    </location>
</feature>
<evidence type="ECO:0000256" key="1">
    <source>
        <dbReference type="SAM" id="Coils"/>
    </source>
</evidence>
<evidence type="ECO:0000313" key="3">
    <source>
        <dbReference type="EMBL" id="GJT88338.1"/>
    </source>
</evidence>